<organism evidence="1 2">
    <name type="scientific">Auriscalpium vulgare</name>
    <dbReference type="NCBI Taxonomy" id="40419"/>
    <lineage>
        <taxon>Eukaryota</taxon>
        <taxon>Fungi</taxon>
        <taxon>Dikarya</taxon>
        <taxon>Basidiomycota</taxon>
        <taxon>Agaricomycotina</taxon>
        <taxon>Agaricomycetes</taxon>
        <taxon>Russulales</taxon>
        <taxon>Auriscalpiaceae</taxon>
        <taxon>Auriscalpium</taxon>
    </lineage>
</organism>
<name>A0ACB8SBB4_9AGAM</name>
<comment type="caution">
    <text evidence="1">The sequence shown here is derived from an EMBL/GenBank/DDBJ whole genome shotgun (WGS) entry which is preliminary data.</text>
</comment>
<dbReference type="Proteomes" id="UP000814033">
    <property type="component" value="Unassembled WGS sequence"/>
</dbReference>
<protein>
    <submittedName>
        <fullName evidence="1">Uncharacterized protein</fullName>
    </submittedName>
</protein>
<evidence type="ECO:0000313" key="2">
    <source>
        <dbReference type="Proteomes" id="UP000814033"/>
    </source>
</evidence>
<dbReference type="EMBL" id="MU275839">
    <property type="protein sequence ID" value="KAI0053758.1"/>
    <property type="molecule type" value="Genomic_DNA"/>
</dbReference>
<proteinExistence type="predicted"/>
<gene>
    <name evidence="1" type="ORF">FA95DRAFT_1552262</name>
</gene>
<reference evidence="1" key="1">
    <citation type="submission" date="2021-02" db="EMBL/GenBank/DDBJ databases">
        <authorList>
            <consortium name="DOE Joint Genome Institute"/>
            <person name="Ahrendt S."/>
            <person name="Looney B.P."/>
            <person name="Miyauchi S."/>
            <person name="Morin E."/>
            <person name="Drula E."/>
            <person name="Courty P.E."/>
            <person name="Chicoki N."/>
            <person name="Fauchery L."/>
            <person name="Kohler A."/>
            <person name="Kuo A."/>
            <person name="Labutti K."/>
            <person name="Pangilinan J."/>
            <person name="Lipzen A."/>
            <person name="Riley R."/>
            <person name="Andreopoulos W."/>
            <person name="He G."/>
            <person name="Johnson J."/>
            <person name="Barry K.W."/>
            <person name="Grigoriev I.V."/>
            <person name="Nagy L."/>
            <person name="Hibbett D."/>
            <person name="Henrissat B."/>
            <person name="Matheny P.B."/>
            <person name="Labbe J."/>
            <person name="Martin F."/>
        </authorList>
    </citation>
    <scope>NUCLEOTIDE SEQUENCE</scope>
    <source>
        <strain evidence="1">FP105234-sp</strain>
    </source>
</reference>
<evidence type="ECO:0000313" key="1">
    <source>
        <dbReference type="EMBL" id="KAI0053758.1"/>
    </source>
</evidence>
<keyword evidence="2" id="KW-1185">Reference proteome</keyword>
<sequence length="249" mass="27243">MPHKRAKRSVREQQRNERGTDLAPSGSISLEGIPKSLARVLDAAKIRTEYKDKKRKIASGEDDGNTNKRRKKVHEDGKAKDIAIKPGESLRHFNRRVEDDMRPLVRDAMQSSAAVSRKARKDGPTSKTSASTDKKRKEAEADDSDDDAAPSPVSKHDGKAKEFSTLSSSAPRRLNDIAMAPPTLKKPPRGTARIKKAGGGDGRNSGVLSMAQKAMMEVEREKAIQRYREMKGRARASGQGSSDRAGAES</sequence>
<reference evidence="1" key="2">
    <citation type="journal article" date="2022" name="New Phytol.">
        <title>Evolutionary transition to the ectomycorrhizal habit in the genomes of a hyperdiverse lineage of mushroom-forming fungi.</title>
        <authorList>
            <person name="Looney B."/>
            <person name="Miyauchi S."/>
            <person name="Morin E."/>
            <person name="Drula E."/>
            <person name="Courty P.E."/>
            <person name="Kohler A."/>
            <person name="Kuo A."/>
            <person name="LaButti K."/>
            <person name="Pangilinan J."/>
            <person name="Lipzen A."/>
            <person name="Riley R."/>
            <person name="Andreopoulos W."/>
            <person name="He G."/>
            <person name="Johnson J."/>
            <person name="Nolan M."/>
            <person name="Tritt A."/>
            <person name="Barry K.W."/>
            <person name="Grigoriev I.V."/>
            <person name="Nagy L.G."/>
            <person name="Hibbett D."/>
            <person name="Henrissat B."/>
            <person name="Matheny P.B."/>
            <person name="Labbe J."/>
            <person name="Martin F.M."/>
        </authorList>
    </citation>
    <scope>NUCLEOTIDE SEQUENCE</scope>
    <source>
        <strain evidence="1">FP105234-sp</strain>
    </source>
</reference>
<accession>A0ACB8SBB4</accession>